<reference evidence="2" key="1">
    <citation type="journal article" date="2019" name="Int. J. Syst. Evol. Microbiol.">
        <title>The Global Catalogue of Microorganisms (GCM) 10K type strain sequencing project: providing services to taxonomists for standard genome sequencing and annotation.</title>
        <authorList>
            <consortium name="The Broad Institute Genomics Platform"/>
            <consortium name="The Broad Institute Genome Sequencing Center for Infectious Disease"/>
            <person name="Wu L."/>
            <person name="Ma J."/>
        </authorList>
    </citation>
    <scope>NUCLEOTIDE SEQUENCE [LARGE SCALE GENOMIC DNA]</scope>
    <source>
        <strain evidence="2">CCM 8933</strain>
    </source>
</reference>
<accession>A0ABW1RXU1</accession>
<dbReference type="Proteomes" id="UP001596282">
    <property type="component" value="Unassembled WGS sequence"/>
</dbReference>
<dbReference type="InterPro" id="IPR010982">
    <property type="entry name" value="Lambda_DNA-bd_dom_sf"/>
</dbReference>
<keyword evidence="2" id="KW-1185">Reference proteome</keyword>
<sequence>MTVYSAIKGIAIDQDLSIYKIEHDLNFTNGSISKWDKSIPRVDRLQMVANYLGVTMTFILDKAKE</sequence>
<organism evidence="1 2">
    <name type="scientific">Lactiplantibacillus daowaiensis</name>
    <dbReference type="NCBI Taxonomy" id="2559918"/>
    <lineage>
        <taxon>Bacteria</taxon>
        <taxon>Bacillati</taxon>
        <taxon>Bacillota</taxon>
        <taxon>Bacilli</taxon>
        <taxon>Lactobacillales</taxon>
        <taxon>Lactobacillaceae</taxon>
        <taxon>Lactiplantibacillus</taxon>
    </lineage>
</organism>
<gene>
    <name evidence="1" type="ORF">ACFP5Y_01855</name>
</gene>
<dbReference type="RefSeq" id="WP_137628161.1">
    <property type="nucleotide sequence ID" value="NZ_BJDJ01000006.1"/>
</dbReference>
<dbReference type="EMBL" id="JBHSSC010000005">
    <property type="protein sequence ID" value="MFC6179989.1"/>
    <property type="molecule type" value="Genomic_DNA"/>
</dbReference>
<name>A0ABW1RXU1_9LACO</name>
<proteinExistence type="predicted"/>
<dbReference type="Gene3D" id="1.10.260.40">
    <property type="entry name" value="lambda repressor-like DNA-binding domains"/>
    <property type="match status" value="1"/>
</dbReference>
<evidence type="ECO:0000313" key="2">
    <source>
        <dbReference type="Proteomes" id="UP001596282"/>
    </source>
</evidence>
<protein>
    <submittedName>
        <fullName evidence="1">XRE family transcriptional regulator</fullName>
    </submittedName>
</protein>
<comment type="caution">
    <text evidence="1">The sequence shown here is derived from an EMBL/GenBank/DDBJ whole genome shotgun (WGS) entry which is preliminary data.</text>
</comment>
<evidence type="ECO:0000313" key="1">
    <source>
        <dbReference type="EMBL" id="MFC6179989.1"/>
    </source>
</evidence>